<reference evidence="9" key="2">
    <citation type="submission" date="2025-09" db="UniProtKB">
        <authorList>
            <consortium name="Ensembl"/>
        </authorList>
    </citation>
    <scope>IDENTIFICATION</scope>
</reference>
<dbReference type="PANTHER" id="PTHR23037:SF47">
    <property type="entry name" value="INTERLEUKIN 2 RECEPTOR SUBUNIT GAMMA"/>
    <property type="match status" value="1"/>
</dbReference>
<dbReference type="PROSITE" id="PS01355">
    <property type="entry name" value="HEMATOPO_REC_S_F1"/>
    <property type="match status" value="1"/>
</dbReference>
<evidence type="ECO:0000256" key="5">
    <source>
        <dbReference type="ARBA" id="ARBA00023136"/>
    </source>
</evidence>
<evidence type="ECO:0008006" key="11">
    <source>
        <dbReference type="Google" id="ProtNLM"/>
    </source>
</evidence>
<accession>A0A8D2NML2</accession>
<feature type="compositionally biased region" description="Polar residues" evidence="7">
    <location>
        <begin position="350"/>
        <end position="359"/>
    </location>
</feature>
<sequence>MCLLQRGVHDLHVGEQRDAHSQLLPLLLVQEHAQQGGGVQALPAGPGCQGRLPLRAERAHPVPAFPCSHQCQRRWQDPGDPQQEHVTTGPGETRGTCQPDHPQHEQQSAAADLGLPVPPGEVPGACCQVQEQQGHQLDGESPGHCTLVAVPGVSCAPASKVIPDSSTGLMSLQELSVNGPIFSLPSVDYEKSYTFYVRSKINQFCGTTHFWSEWSVPVIWGSNSTSKGTVEEWLHWFGIRTVLVPIVSCLLLLVLVILLVRMERVWVILMPRIPNPSKNFDELFITHNGNFQEWAGVPKDVVESFKPNYSENICYVTELPPKDSHEPLWDSSNHAPPPMPGPPAAPNEHSPYQNSYGRV</sequence>
<dbReference type="InterPro" id="IPR003531">
    <property type="entry name" value="Hempt_rcpt_S_F1_CS"/>
</dbReference>
<dbReference type="Proteomes" id="UP000694401">
    <property type="component" value="Unassembled WGS sequence"/>
</dbReference>
<dbReference type="AlphaFoldDB" id="A0A8D2NML2"/>
<dbReference type="InterPro" id="IPR036116">
    <property type="entry name" value="FN3_sf"/>
</dbReference>
<evidence type="ECO:0000256" key="7">
    <source>
        <dbReference type="SAM" id="MobiDB-lite"/>
    </source>
</evidence>
<dbReference type="SUPFAM" id="SSF49265">
    <property type="entry name" value="Fibronectin type III"/>
    <property type="match status" value="1"/>
</dbReference>
<dbReference type="GO" id="GO:0009897">
    <property type="term" value="C:external side of plasma membrane"/>
    <property type="evidence" value="ECO:0007669"/>
    <property type="project" value="TreeGrafter"/>
</dbReference>
<evidence type="ECO:0000256" key="8">
    <source>
        <dbReference type="SAM" id="Phobius"/>
    </source>
</evidence>
<evidence type="ECO:0000256" key="2">
    <source>
        <dbReference type="ARBA" id="ARBA00022692"/>
    </source>
</evidence>
<keyword evidence="6" id="KW-0675">Receptor</keyword>
<evidence type="ECO:0000313" key="9">
    <source>
        <dbReference type="Ensembl" id="ENSZLMP00000002338.1"/>
    </source>
</evidence>
<evidence type="ECO:0000256" key="1">
    <source>
        <dbReference type="ARBA" id="ARBA00004167"/>
    </source>
</evidence>
<keyword evidence="10" id="KW-1185">Reference proteome</keyword>
<evidence type="ECO:0000256" key="3">
    <source>
        <dbReference type="ARBA" id="ARBA00022729"/>
    </source>
</evidence>
<name>A0A8D2NML2_ZOSLA</name>
<dbReference type="GO" id="GO:0004896">
    <property type="term" value="F:cytokine receptor activity"/>
    <property type="evidence" value="ECO:0007669"/>
    <property type="project" value="InterPro"/>
</dbReference>
<proteinExistence type="predicted"/>
<evidence type="ECO:0000256" key="4">
    <source>
        <dbReference type="ARBA" id="ARBA00022989"/>
    </source>
</evidence>
<comment type="subcellular location">
    <subcellularLocation>
        <location evidence="1">Membrane</location>
        <topology evidence="1">Single-pass membrane protein</topology>
    </subcellularLocation>
</comment>
<dbReference type="InterPro" id="IPR013783">
    <property type="entry name" value="Ig-like_fold"/>
</dbReference>
<keyword evidence="4 8" id="KW-1133">Transmembrane helix</keyword>
<evidence type="ECO:0000313" key="10">
    <source>
        <dbReference type="Proteomes" id="UP000694401"/>
    </source>
</evidence>
<feature type="transmembrane region" description="Helical" evidence="8">
    <location>
        <begin position="233"/>
        <end position="260"/>
    </location>
</feature>
<protein>
    <recommendedName>
        <fullName evidence="11">IL2RG</fullName>
    </recommendedName>
</protein>
<evidence type="ECO:0000256" key="6">
    <source>
        <dbReference type="ARBA" id="ARBA00023170"/>
    </source>
</evidence>
<keyword evidence="5 8" id="KW-0472">Membrane</keyword>
<dbReference type="Gene3D" id="2.60.40.10">
    <property type="entry name" value="Immunoglobulins"/>
    <property type="match status" value="1"/>
</dbReference>
<feature type="compositionally biased region" description="Pro residues" evidence="7">
    <location>
        <begin position="335"/>
        <end position="345"/>
    </location>
</feature>
<dbReference type="PANTHER" id="PTHR23037">
    <property type="entry name" value="CYTOKINE RECEPTOR"/>
    <property type="match status" value="1"/>
</dbReference>
<keyword evidence="3" id="KW-0732">Signal</keyword>
<feature type="region of interest" description="Disordered" evidence="7">
    <location>
        <begin position="324"/>
        <end position="359"/>
    </location>
</feature>
<dbReference type="Ensembl" id="ENSZLMT00000002426.1">
    <property type="protein sequence ID" value="ENSZLMP00000002338.1"/>
    <property type="gene ID" value="ENSZLMG00000001757.1"/>
</dbReference>
<organism evidence="9 10">
    <name type="scientific">Zosterops lateralis melanops</name>
    <dbReference type="NCBI Taxonomy" id="1220523"/>
    <lineage>
        <taxon>Eukaryota</taxon>
        <taxon>Metazoa</taxon>
        <taxon>Chordata</taxon>
        <taxon>Craniata</taxon>
        <taxon>Vertebrata</taxon>
        <taxon>Euteleostomi</taxon>
        <taxon>Archelosauria</taxon>
        <taxon>Archosauria</taxon>
        <taxon>Dinosauria</taxon>
        <taxon>Saurischia</taxon>
        <taxon>Theropoda</taxon>
        <taxon>Coelurosauria</taxon>
        <taxon>Aves</taxon>
        <taxon>Neognathae</taxon>
        <taxon>Neoaves</taxon>
        <taxon>Telluraves</taxon>
        <taxon>Australaves</taxon>
        <taxon>Passeriformes</taxon>
        <taxon>Sylvioidea</taxon>
        <taxon>Zosteropidae</taxon>
        <taxon>Zosterops</taxon>
    </lineage>
</organism>
<keyword evidence="2 8" id="KW-0812">Transmembrane</keyword>
<reference evidence="9" key="1">
    <citation type="submission" date="2025-08" db="UniProtKB">
        <authorList>
            <consortium name="Ensembl"/>
        </authorList>
    </citation>
    <scope>IDENTIFICATION</scope>
</reference>
<feature type="region of interest" description="Disordered" evidence="7">
    <location>
        <begin position="71"/>
        <end position="108"/>
    </location>
</feature>